<dbReference type="Proteomes" id="UP000238701">
    <property type="component" value="Unassembled WGS sequence"/>
</dbReference>
<dbReference type="GO" id="GO:0004340">
    <property type="term" value="F:glucokinase activity"/>
    <property type="evidence" value="ECO:0007669"/>
    <property type="project" value="UniProtKB-EC"/>
</dbReference>
<name>A0A2U3KEA0_9BACT</name>
<evidence type="ECO:0000313" key="2">
    <source>
        <dbReference type="EMBL" id="SPF37860.1"/>
    </source>
</evidence>
<dbReference type="SUPFAM" id="SSF53067">
    <property type="entry name" value="Actin-like ATPase domain"/>
    <property type="match status" value="1"/>
</dbReference>
<dbReference type="PANTHER" id="PTHR18964">
    <property type="entry name" value="ROK (REPRESSOR, ORF, KINASE) FAMILY"/>
    <property type="match status" value="1"/>
</dbReference>
<comment type="similarity">
    <text evidence="1">Belongs to the ROK (NagC/XylR) family.</text>
</comment>
<dbReference type="Gene3D" id="3.30.420.40">
    <property type="match status" value="2"/>
</dbReference>
<proteinExistence type="inferred from homology"/>
<dbReference type="InterPro" id="IPR043129">
    <property type="entry name" value="ATPase_NBD"/>
</dbReference>
<keyword evidence="2" id="KW-0808">Transferase</keyword>
<organism evidence="2 3">
    <name type="scientific">Candidatus Sulfotelmatobacter kueseliae</name>
    <dbReference type="NCBI Taxonomy" id="2042962"/>
    <lineage>
        <taxon>Bacteria</taxon>
        <taxon>Pseudomonadati</taxon>
        <taxon>Acidobacteriota</taxon>
        <taxon>Terriglobia</taxon>
        <taxon>Terriglobales</taxon>
        <taxon>Candidatus Korobacteraceae</taxon>
        <taxon>Candidatus Sulfotelmatobacter</taxon>
    </lineage>
</organism>
<dbReference type="OrthoDB" id="9810372at2"/>
<protein>
    <submittedName>
        <fullName evidence="2">Glucokinase</fullName>
        <ecNumber evidence="2">2.7.1.2</ecNumber>
    </submittedName>
</protein>
<gene>
    <name evidence="2" type="ORF">SBA1_1890002</name>
</gene>
<dbReference type="EMBL" id="OMOD01000100">
    <property type="protein sequence ID" value="SPF37860.1"/>
    <property type="molecule type" value="Genomic_DNA"/>
</dbReference>
<dbReference type="InterPro" id="IPR000600">
    <property type="entry name" value="ROK"/>
</dbReference>
<dbReference type="Pfam" id="PF00480">
    <property type="entry name" value="ROK"/>
    <property type="match status" value="1"/>
</dbReference>
<dbReference type="PANTHER" id="PTHR18964:SF149">
    <property type="entry name" value="BIFUNCTIONAL UDP-N-ACETYLGLUCOSAMINE 2-EPIMERASE_N-ACETYLMANNOSAMINE KINASE"/>
    <property type="match status" value="1"/>
</dbReference>
<sequence length="339" mass="35504">MTNYSIGVDLGGTNLRIAAVEERGNLVEKTTLGTRVAMGRDHVVNDMCAAIQQLSEKHKNSGKLLGIGIGVPGIIDMETGMVRESPNLPDWADYPARTEIERRLRTKVILENDANSAAFGEKWLGAAKDVNDMAMLTLGTGVGGGLVLGGRIWHGMAGMAAEFGHTTVEPEGALCGCGNRGCLEAYASATAVVRMAREAIASGAAPALAQAANANVEFSAKAVYNLAIQGDEEARKIFRRVGRALGIVLSDMVNALNLPMYVIGGGVSSAWEAFAPSVFEELRQRSMVYAATAPEPSRGQGASGKVEPMGTKKTIVTRALLGSDAGLYGAARLPLVNGS</sequence>
<dbReference type="AlphaFoldDB" id="A0A2U3KEA0"/>
<dbReference type="PROSITE" id="PS01125">
    <property type="entry name" value="ROK"/>
    <property type="match status" value="1"/>
</dbReference>
<evidence type="ECO:0000313" key="3">
    <source>
        <dbReference type="Proteomes" id="UP000238701"/>
    </source>
</evidence>
<evidence type="ECO:0000256" key="1">
    <source>
        <dbReference type="ARBA" id="ARBA00006479"/>
    </source>
</evidence>
<dbReference type="EC" id="2.7.1.2" evidence="2"/>
<keyword evidence="2" id="KW-0418">Kinase</keyword>
<accession>A0A2U3KEA0</accession>
<reference evidence="3" key="1">
    <citation type="submission" date="2018-02" db="EMBL/GenBank/DDBJ databases">
        <authorList>
            <person name="Hausmann B."/>
        </authorList>
    </citation>
    <scope>NUCLEOTIDE SEQUENCE [LARGE SCALE GENOMIC DNA]</scope>
    <source>
        <strain evidence="3">Peat soil MAG SbA1</strain>
    </source>
</reference>
<dbReference type="InterPro" id="IPR049874">
    <property type="entry name" value="ROK_cs"/>
</dbReference>